<evidence type="ECO:0000313" key="4">
    <source>
        <dbReference type="EMBL" id="MBD1372603.1"/>
    </source>
</evidence>
<evidence type="ECO:0000256" key="3">
    <source>
        <dbReference type="PIRSR" id="PIRSR607837-1"/>
    </source>
</evidence>
<proteinExistence type="inferred from homology"/>
<dbReference type="GO" id="GO:0046872">
    <property type="term" value="F:metal ion binding"/>
    <property type="evidence" value="ECO:0007669"/>
    <property type="project" value="UniProtKB-KW"/>
</dbReference>
<evidence type="ECO:0000313" key="5">
    <source>
        <dbReference type="Proteomes" id="UP000661691"/>
    </source>
</evidence>
<dbReference type="RefSeq" id="WP_191142045.1">
    <property type="nucleotide sequence ID" value="NZ_JACXAH010000012.1"/>
</dbReference>
<dbReference type="InterPro" id="IPR034660">
    <property type="entry name" value="DinB/YfiT-like"/>
</dbReference>
<name>A0A926NFY0_9BACL</name>
<dbReference type="Gene3D" id="1.20.120.450">
    <property type="entry name" value="dinb family like domain"/>
    <property type="match status" value="1"/>
</dbReference>
<keyword evidence="5" id="KW-1185">Reference proteome</keyword>
<organism evidence="4 5">
    <name type="scientific">Polycladospora coralii</name>
    <dbReference type="NCBI Taxonomy" id="2771432"/>
    <lineage>
        <taxon>Bacteria</taxon>
        <taxon>Bacillati</taxon>
        <taxon>Bacillota</taxon>
        <taxon>Bacilli</taxon>
        <taxon>Bacillales</taxon>
        <taxon>Thermoactinomycetaceae</taxon>
        <taxon>Polycladospora</taxon>
    </lineage>
</organism>
<dbReference type="AlphaFoldDB" id="A0A926NFY0"/>
<reference evidence="4" key="1">
    <citation type="submission" date="2020-09" db="EMBL/GenBank/DDBJ databases">
        <title>A novel bacterium of genus Hazenella, isolated from South China Sea.</title>
        <authorList>
            <person name="Huang H."/>
            <person name="Mo K."/>
            <person name="Hu Y."/>
        </authorList>
    </citation>
    <scope>NUCLEOTIDE SEQUENCE</scope>
    <source>
        <strain evidence="4">IB182357</strain>
    </source>
</reference>
<dbReference type="Pfam" id="PF05163">
    <property type="entry name" value="DinB"/>
    <property type="match status" value="1"/>
</dbReference>
<feature type="binding site" evidence="3">
    <location>
        <position position="127"/>
    </location>
    <ligand>
        <name>a divalent metal cation</name>
        <dbReference type="ChEBI" id="CHEBI:60240"/>
    </ligand>
</feature>
<feature type="binding site" evidence="3">
    <location>
        <position position="131"/>
    </location>
    <ligand>
        <name>a divalent metal cation</name>
        <dbReference type="ChEBI" id="CHEBI:60240"/>
    </ligand>
</feature>
<gene>
    <name evidence="4" type="ORF">IC620_09575</name>
</gene>
<dbReference type="Proteomes" id="UP000661691">
    <property type="component" value="Unassembled WGS sequence"/>
</dbReference>
<dbReference type="EMBL" id="JACXAH010000012">
    <property type="protein sequence ID" value="MBD1372603.1"/>
    <property type="molecule type" value="Genomic_DNA"/>
</dbReference>
<evidence type="ECO:0000256" key="2">
    <source>
        <dbReference type="ARBA" id="ARBA00022723"/>
    </source>
</evidence>
<protein>
    <submittedName>
        <fullName evidence="4">DinB family protein</fullName>
    </submittedName>
</protein>
<keyword evidence="2 3" id="KW-0479">Metal-binding</keyword>
<evidence type="ECO:0000256" key="1">
    <source>
        <dbReference type="ARBA" id="ARBA00008635"/>
    </source>
</evidence>
<dbReference type="InterPro" id="IPR007837">
    <property type="entry name" value="DinB"/>
</dbReference>
<comment type="similarity">
    <text evidence="1">Belongs to the DinB family.</text>
</comment>
<feature type="binding site" evidence="3">
    <location>
        <position position="48"/>
    </location>
    <ligand>
        <name>a divalent metal cation</name>
        <dbReference type="ChEBI" id="CHEBI:60240"/>
    </ligand>
</feature>
<accession>A0A926NFY0</accession>
<dbReference type="SUPFAM" id="SSF109854">
    <property type="entry name" value="DinB/YfiT-like putative metalloenzymes"/>
    <property type="match status" value="1"/>
</dbReference>
<comment type="caution">
    <text evidence="4">The sequence shown here is derived from an EMBL/GenBank/DDBJ whole genome shotgun (WGS) entry which is preliminary data.</text>
</comment>
<sequence>MFLRIEDFLQEWKFETQKTAQLFENLTDESLTQQVTDDHRTLGRIAWHMTVTLHELLSHTGLTFDGYGDTDEMPTSAVDIRDAYLQNAKSLVEALSSQWTDADLTKSSSMYGEEWLNGLTLRVLISHEIHHRGQLTVLARQAGLLLPDIYGPTRESWIQMGQEPLQ</sequence>